<protein>
    <submittedName>
        <fullName evidence="1">Uncharacterized protein</fullName>
    </submittedName>
</protein>
<name>A0A0A8ZB15_ARUDO</name>
<dbReference type="AlphaFoldDB" id="A0A0A8ZB15"/>
<sequence length="30" mass="3561">MAYSEVNCCTYSFHVSCFYTNATWPFNFVK</sequence>
<reference evidence="1" key="2">
    <citation type="journal article" date="2015" name="Data Brief">
        <title>Shoot transcriptome of the giant reed, Arundo donax.</title>
        <authorList>
            <person name="Barrero R.A."/>
            <person name="Guerrero F.D."/>
            <person name="Moolhuijzen P."/>
            <person name="Goolsby J.A."/>
            <person name="Tidwell J."/>
            <person name="Bellgard S.E."/>
            <person name="Bellgard M.I."/>
        </authorList>
    </citation>
    <scope>NUCLEOTIDE SEQUENCE</scope>
    <source>
        <tissue evidence="1">Shoot tissue taken approximately 20 cm above the soil surface</tissue>
    </source>
</reference>
<dbReference type="EMBL" id="GBRH01263017">
    <property type="protein sequence ID" value="JAD34878.1"/>
    <property type="molecule type" value="Transcribed_RNA"/>
</dbReference>
<reference evidence="1" key="1">
    <citation type="submission" date="2014-09" db="EMBL/GenBank/DDBJ databases">
        <authorList>
            <person name="Magalhaes I.L.F."/>
            <person name="Oliveira U."/>
            <person name="Santos F.R."/>
            <person name="Vidigal T.H.D.A."/>
            <person name="Brescovit A.D."/>
            <person name="Santos A.J."/>
        </authorList>
    </citation>
    <scope>NUCLEOTIDE SEQUENCE</scope>
    <source>
        <tissue evidence="1">Shoot tissue taken approximately 20 cm above the soil surface</tissue>
    </source>
</reference>
<organism evidence="1">
    <name type="scientific">Arundo donax</name>
    <name type="common">Giant reed</name>
    <name type="synonym">Donax arundinaceus</name>
    <dbReference type="NCBI Taxonomy" id="35708"/>
    <lineage>
        <taxon>Eukaryota</taxon>
        <taxon>Viridiplantae</taxon>
        <taxon>Streptophyta</taxon>
        <taxon>Embryophyta</taxon>
        <taxon>Tracheophyta</taxon>
        <taxon>Spermatophyta</taxon>
        <taxon>Magnoliopsida</taxon>
        <taxon>Liliopsida</taxon>
        <taxon>Poales</taxon>
        <taxon>Poaceae</taxon>
        <taxon>PACMAD clade</taxon>
        <taxon>Arundinoideae</taxon>
        <taxon>Arundineae</taxon>
        <taxon>Arundo</taxon>
    </lineage>
</organism>
<accession>A0A0A8ZB15</accession>
<evidence type="ECO:0000313" key="1">
    <source>
        <dbReference type="EMBL" id="JAD34878.1"/>
    </source>
</evidence>
<proteinExistence type="predicted"/>